<organism evidence="2">
    <name type="scientific">Mustela putorius furo</name>
    <name type="common">European domestic ferret</name>
    <name type="synonym">Mustela furo</name>
    <dbReference type="NCBI Taxonomy" id="9669"/>
    <lineage>
        <taxon>Eukaryota</taxon>
        <taxon>Metazoa</taxon>
        <taxon>Chordata</taxon>
        <taxon>Craniata</taxon>
        <taxon>Vertebrata</taxon>
        <taxon>Euteleostomi</taxon>
        <taxon>Mammalia</taxon>
        <taxon>Eutheria</taxon>
        <taxon>Laurasiatheria</taxon>
        <taxon>Carnivora</taxon>
        <taxon>Caniformia</taxon>
        <taxon>Musteloidea</taxon>
        <taxon>Mustelidae</taxon>
        <taxon>Mustelinae</taxon>
        <taxon>Mustela</taxon>
    </lineage>
</organism>
<protein>
    <submittedName>
        <fullName evidence="2">Hyaluronan synthase 1</fullName>
    </submittedName>
</protein>
<feature type="non-terminal residue" evidence="2">
    <location>
        <position position="1"/>
    </location>
</feature>
<reference evidence="2" key="1">
    <citation type="journal article" date="2013" name="J. Virol.">
        <title>Sequencing, annotation, and characterization of the influenza ferret infectome.</title>
        <authorList>
            <person name="Leon A.J."/>
            <person name="Banner D."/>
            <person name="Xu L."/>
            <person name="Ran L."/>
            <person name="Peng Z."/>
            <person name="Yi K."/>
            <person name="Chen C."/>
            <person name="Xu F."/>
            <person name="Huang J."/>
            <person name="Zhao Z."/>
            <person name="Lin Z."/>
            <person name="Huang S.H."/>
            <person name="Fang Y."/>
            <person name="Kelvin A.A."/>
            <person name="Ross T.M."/>
            <person name="Farooqui A."/>
            <person name="Kelvin D.J."/>
        </authorList>
    </citation>
    <scope>NUCLEOTIDE SEQUENCE</scope>
    <source>
        <tissue evidence="2">Lungs</tissue>
    </source>
</reference>
<accession>G9K3U1</accession>
<feature type="chain" id="PRO_5003522639" evidence="1">
    <location>
        <begin position="21"/>
        <end position="68"/>
    </location>
</feature>
<sequence>QVHFPLPLLLRDSLVLPALAEPADALVQVLLPRMALQRALVAPAPRVDDLRGGGLGPLPLLCGGHRAA</sequence>
<evidence type="ECO:0000313" key="2">
    <source>
        <dbReference type="EMBL" id="AER99565.1"/>
    </source>
</evidence>
<name>G9K3U1_MUSPF</name>
<feature type="non-terminal residue" evidence="2">
    <location>
        <position position="68"/>
    </location>
</feature>
<evidence type="ECO:0000256" key="1">
    <source>
        <dbReference type="SAM" id="SignalP"/>
    </source>
</evidence>
<keyword evidence="1" id="KW-0732">Signal</keyword>
<dbReference type="EMBL" id="JP010968">
    <property type="protein sequence ID" value="AER99565.1"/>
    <property type="molecule type" value="mRNA"/>
</dbReference>
<dbReference type="AlphaFoldDB" id="G9K3U1"/>
<proteinExistence type="evidence at transcript level"/>
<feature type="signal peptide" evidence="1">
    <location>
        <begin position="1"/>
        <end position="20"/>
    </location>
</feature>